<accession>A0A6A4JWB2</accession>
<dbReference type="InterPro" id="IPR035940">
    <property type="entry name" value="CAP_sf"/>
</dbReference>
<evidence type="ECO:0000259" key="1">
    <source>
        <dbReference type="Pfam" id="PF00188"/>
    </source>
</evidence>
<dbReference type="Pfam" id="PF00188">
    <property type="entry name" value="CAP"/>
    <property type="match status" value="1"/>
</dbReference>
<reference evidence="2" key="1">
    <citation type="journal article" date="2021" name="Mol. Ecol. Resour.">
        <title>Apolygus lucorum genome provides insights into omnivorousness and mesophyll feeding.</title>
        <authorList>
            <person name="Liu Y."/>
            <person name="Liu H."/>
            <person name="Wang H."/>
            <person name="Huang T."/>
            <person name="Liu B."/>
            <person name="Yang B."/>
            <person name="Yin L."/>
            <person name="Li B."/>
            <person name="Zhang Y."/>
            <person name="Zhang S."/>
            <person name="Jiang F."/>
            <person name="Zhang X."/>
            <person name="Ren Y."/>
            <person name="Wang B."/>
            <person name="Wang S."/>
            <person name="Lu Y."/>
            <person name="Wu K."/>
            <person name="Fan W."/>
            <person name="Wang G."/>
        </authorList>
    </citation>
    <scope>NUCLEOTIDE SEQUENCE</scope>
    <source>
        <strain evidence="2">12Hb</strain>
    </source>
</reference>
<dbReference type="InterPro" id="IPR014044">
    <property type="entry name" value="CAP_dom"/>
</dbReference>
<organism evidence="2 3">
    <name type="scientific">Apolygus lucorum</name>
    <name type="common">Small green plant bug</name>
    <name type="synonym">Lygocoris lucorum</name>
    <dbReference type="NCBI Taxonomy" id="248454"/>
    <lineage>
        <taxon>Eukaryota</taxon>
        <taxon>Metazoa</taxon>
        <taxon>Ecdysozoa</taxon>
        <taxon>Arthropoda</taxon>
        <taxon>Hexapoda</taxon>
        <taxon>Insecta</taxon>
        <taxon>Pterygota</taxon>
        <taxon>Neoptera</taxon>
        <taxon>Paraneoptera</taxon>
        <taxon>Hemiptera</taxon>
        <taxon>Heteroptera</taxon>
        <taxon>Panheteroptera</taxon>
        <taxon>Cimicomorpha</taxon>
        <taxon>Miridae</taxon>
        <taxon>Mirini</taxon>
        <taxon>Apolygus</taxon>
    </lineage>
</organism>
<proteinExistence type="predicted"/>
<dbReference type="Gene3D" id="3.40.33.10">
    <property type="entry name" value="CAP"/>
    <property type="match status" value="1"/>
</dbReference>
<dbReference type="CDD" id="cd05380">
    <property type="entry name" value="CAP_euk"/>
    <property type="match status" value="1"/>
</dbReference>
<keyword evidence="3" id="KW-1185">Reference proteome</keyword>
<name>A0A6A4JWB2_APOLU</name>
<dbReference type="EMBL" id="WIXP02000005">
    <property type="protein sequence ID" value="KAF6210649.1"/>
    <property type="molecule type" value="Genomic_DNA"/>
</dbReference>
<dbReference type="SUPFAM" id="SSF55797">
    <property type="entry name" value="PR-1-like"/>
    <property type="match status" value="1"/>
</dbReference>
<evidence type="ECO:0000313" key="2">
    <source>
        <dbReference type="EMBL" id="KAF6210649.1"/>
    </source>
</evidence>
<sequence>MKVVSRKMIDFKKVSSLTESNIHIPRRSCKLQKWLVLMLRWSNQVKYRSKELDIIILFLLNAIAVQGACRITAGSVPALTVDGNKYCSFGADHMLCKKTFPSDYVYNVLDMTPEFAGSIVRIHNNFRQSFANGVWPNVYLKSASDMPKLYWDDELALIAFALASRGESSTERNTIRTTTPVFPNLKDGRFDSRYIEYYAVNPNDVIEQLVPRDVFTFWAKLTVFDNFQTMTNLTSMGTKNATWLPLVLMLRSDVTSIGCSWLNYCTKPDAGGKPDPDPAKAGEALNLVCVYGTRDPPNRNVFQEGQPCTSCKYGRKCSRERDYPDLCT</sequence>
<dbReference type="Proteomes" id="UP000466442">
    <property type="component" value="Linkage Group LG5"/>
</dbReference>
<protein>
    <recommendedName>
        <fullName evidence="1">SCP domain-containing protein</fullName>
    </recommendedName>
</protein>
<comment type="caution">
    <text evidence="2">The sequence shown here is derived from an EMBL/GenBank/DDBJ whole genome shotgun (WGS) entry which is preliminary data.</text>
</comment>
<dbReference type="AlphaFoldDB" id="A0A6A4JWB2"/>
<feature type="domain" description="SCP" evidence="1">
    <location>
        <begin position="121"/>
        <end position="267"/>
    </location>
</feature>
<gene>
    <name evidence="2" type="ORF">GE061_013756</name>
</gene>
<evidence type="ECO:0000313" key="3">
    <source>
        <dbReference type="Proteomes" id="UP000466442"/>
    </source>
</evidence>
<dbReference type="GO" id="GO:0005576">
    <property type="term" value="C:extracellular region"/>
    <property type="evidence" value="ECO:0007669"/>
    <property type="project" value="UniProtKB-SubCell"/>
</dbReference>